<name>A0ABU6SX05_9FABA</name>
<feature type="non-terminal residue" evidence="1">
    <location>
        <position position="1"/>
    </location>
</feature>
<comment type="caution">
    <text evidence="1">The sequence shown here is derived from an EMBL/GenBank/DDBJ whole genome shotgun (WGS) entry which is preliminary data.</text>
</comment>
<organism evidence="1 2">
    <name type="scientific">Stylosanthes scabra</name>
    <dbReference type="NCBI Taxonomy" id="79078"/>
    <lineage>
        <taxon>Eukaryota</taxon>
        <taxon>Viridiplantae</taxon>
        <taxon>Streptophyta</taxon>
        <taxon>Embryophyta</taxon>
        <taxon>Tracheophyta</taxon>
        <taxon>Spermatophyta</taxon>
        <taxon>Magnoliopsida</taxon>
        <taxon>eudicotyledons</taxon>
        <taxon>Gunneridae</taxon>
        <taxon>Pentapetalae</taxon>
        <taxon>rosids</taxon>
        <taxon>fabids</taxon>
        <taxon>Fabales</taxon>
        <taxon>Fabaceae</taxon>
        <taxon>Papilionoideae</taxon>
        <taxon>50 kb inversion clade</taxon>
        <taxon>dalbergioids sensu lato</taxon>
        <taxon>Dalbergieae</taxon>
        <taxon>Pterocarpus clade</taxon>
        <taxon>Stylosanthes</taxon>
    </lineage>
</organism>
<protein>
    <submittedName>
        <fullName evidence="1">Uncharacterized protein</fullName>
    </submittedName>
</protein>
<proteinExistence type="predicted"/>
<dbReference type="EMBL" id="JASCZI010062891">
    <property type="protein sequence ID" value="MED6140912.1"/>
    <property type="molecule type" value="Genomic_DNA"/>
</dbReference>
<gene>
    <name evidence="1" type="ORF">PIB30_098114</name>
</gene>
<evidence type="ECO:0000313" key="2">
    <source>
        <dbReference type="Proteomes" id="UP001341840"/>
    </source>
</evidence>
<sequence>DSTHMHRLHEALAKLVTSTHSVDFHAYVWALECLGDDSLASTHRLGLLSLCVGSGVGWKAKATPMLPGVRLGVGLTLMLCLT</sequence>
<accession>A0ABU6SX05</accession>
<reference evidence="1 2" key="1">
    <citation type="journal article" date="2023" name="Plants (Basel)">
        <title>Bridging the Gap: Combining Genomics and Transcriptomics Approaches to Understand Stylosanthes scabra, an Orphan Legume from the Brazilian Caatinga.</title>
        <authorList>
            <person name="Ferreira-Neto J.R.C."/>
            <person name="da Silva M.D."/>
            <person name="Binneck E."/>
            <person name="de Melo N.F."/>
            <person name="da Silva R.H."/>
            <person name="de Melo A.L.T.M."/>
            <person name="Pandolfi V."/>
            <person name="Bustamante F.O."/>
            <person name="Brasileiro-Vidal A.C."/>
            <person name="Benko-Iseppon A.M."/>
        </authorList>
    </citation>
    <scope>NUCLEOTIDE SEQUENCE [LARGE SCALE GENOMIC DNA]</scope>
    <source>
        <tissue evidence="1">Leaves</tissue>
    </source>
</reference>
<dbReference type="Proteomes" id="UP001341840">
    <property type="component" value="Unassembled WGS sequence"/>
</dbReference>
<keyword evidence="2" id="KW-1185">Reference proteome</keyword>
<evidence type="ECO:0000313" key="1">
    <source>
        <dbReference type="EMBL" id="MED6140912.1"/>
    </source>
</evidence>